<dbReference type="Proteomes" id="UP000283509">
    <property type="component" value="Unassembled WGS sequence"/>
</dbReference>
<evidence type="ECO:0000313" key="2">
    <source>
        <dbReference type="EMBL" id="ROT67806.1"/>
    </source>
</evidence>
<gene>
    <name evidence="2" type="ORF">C7M84_014094</name>
</gene>
<dbReference type="EMBL" id="QCYY01002757">
    <property type="protein sequence ID" value="ROT67806.1"/>
    <property type="molecule type" value="Genomic_DNA"/>
</dbReference>
<protein>
    <submittedName>
        <fullName evidence="2">Uncharacterized protein</fullName>
    </submittedName>
</protein>
<sequence>MHQSRLLLALVTASRLMLSTLSVPRFESGLLLTRFCLLPLSLLLSPSLLSFSLSFSALSAHDPLPPLSLLFVLPPPSSLFSLLSLSLVTSPPLSLSPPPTRFPLASPLPSVKLSARLLFSTQSSVAPLFLFTLGSLIFLPLSCFPPSFLPSPLSARPASFFHPPCSLIASLISSLSYTKSLHLIVSLSAHLFSILSSPTHPSFIVSALISPSLSLFFPLSSLSPLPCSSSPLFHSHLFSSLRLSSSPVSLLANIRISRVVPPLPSVPRLLSRLFHHSLPALVVLLRCSLSSLCFAPPSGAPELWGFSPRLPLSPSAPSSLLSLSHLGSPTHPHANGANRPFPRRSRKVSLRAPSSSRASASFLLSVPHPTSSPYISPPRSSPSLIPNSRVHARPSLPPSHLPLFPPATNRSLPYLRNGPSPSR</sequence>
<reference evidence="2 3" key="2">
    <citation type="submission" date="2019-01" db="EMBL/GenBank/DDBJ databases">
        <title>The decoding of complex shrimp genome reveals the adaptation for benthos swimmer, frequently molting mechanism and breeding impact on genome.</title>
        <authorList>
            <person name="Sun Y."/>
            <person name="Gao Y."/>
            <person name="Yu Y."/>
        </authorList>
    </citation>
    <scope>NUCLEOTIDE SEQUENCE [LARGE SCALE GENOMIC DNA]</scope>
    <source>
        <tissue evidence="2">Muscle</tissue>
    </source>
</reference>
<proteinExistence type="predicted"/>
<organism evidence="2 3">
    <name type="scientific">Penaeus vannamei</name>
    <name type="common">Whiteleg shrimp</name>
    <name type="synonym">Litopenaeus vannamei</name>
    <dbReference type="NCBI Taxonomy" id="6689"/>
    <lineage>
        <taxon>Eukaryota</taxon>
        <taxon>Metazoa</taxon>
        <taxon>Ecdysozoa</taxon>
        <taxon>Arthropoda</taxon>
        <taxon>Crustacea</taxon>
        <taxon>Multicrustacea</taxon>
        <taxon>Malacostraca</taxon>
        <taxon>Eumalacostraca</taxon>
        <taxon>Eucarida</taxon>
        <taxon>Decapoda</taxon>
        <taxon>Dendrobranchiata</taxon>
        <taxon>Penaeoidea</taxon>
        <taxon>Penaeidae</taxon>
        <taxon>Penaeus</taxon>
    </lineage>
</organism>
<feature type="compositionally biased region" description="Low complexity" evidence="1">
    <location>
        <begin position="323"/>
        <end position="333"/>
    </location>
</feature>
<accession>A0A423SUB4</accession>
<keyword evidence="3" id="KW-1185">Reference proteome</keyword>
<feature type="compositionally biased region" description="Pro residues" evidence="1">
    <location>
        <begin position="395"/>
        <end position="405"/>
    </location>
</feature>
<dbReference type="AlphaFoldDB" id="A0A423SUB4"/>
<feature type="region of interest" description="Disordered" evidence="1">
    <location>
        <begin position="372"/>
        <end position="423"/>
    </location>
</feature>
<comment type="caution">
    <text evidence="2">The sequence shown here is derived from an EMBL/GenBank/DDBJ whole genome shotgun (WGS) entry which is preliminary data.</text>
</comment>
<evidence type="ECO:0000256" key="1">
    <source>
        <dbReference type="SAM" id="MobiDB-lite"/>
    </source>
</evidence>
<feature type="region of interest" description="Disordered" evidence="1">
    <location>
        <begin position="323"/>
        <end position="354"/>
    </location>
</feature>
<name>A0A423SUB4_PENVA</name>
<reference evidence="2 3" key="1">
    <citation type="submission" date="2018-04" db="EMBL/GenBank/DDBJ databases">
        <authorList>
            <person name="Zhang X."/>
            <person name="Yuan J."/>
            <person name="Li F."/>
            <person name="Xiang J."/>
        </authorList>
    </citation>
    <scope>NUCLEOTIDE SEQUENCE [LARGE SCALE GENOMIC DNA]</scope>
    <source>
        <tissue evidence="2">Muscle</tissue>
    </source>
</reference>
<evidence type="ECO:0000313" key="3">
    <source>
        <dbReference type="Proteomes" id="UP000283509"/>
    </source>
</evidence>